<dbReference type="GO" id="GO:0044550">
    <property type="term" value="P:secondary metabolite biosynthetic process"/>
    <property type="evidence" value="ECO:0007669"/>
    <property type="project" value="TreeGrafter"/>
</dbReference>
<dbReference type="CDD" id="cd00833">
    <property type="entry name" value="PKS"/>
    <property type="match status" value="1"/>
</dbReference>
<dbReference type="InterPro" id="IPR013217">
    <property type="entry name" value="Methyltransf_12"/>
</dbReference>
<dbReference type="CDD" id="cd02440">
    <property type="entry name" value="AdoMet_MTases"/>
    <property type="match status" value="1"/>
</dbReference>
<dbReference type="InterPro" id="IPR049900">
    <property type="entry name" value="PKS_mFAS_DH"/>
</dbReference>
<dbReference type="GO" id="GO:0016491">
    <property type="term" value="F:oxidoreductase activity"/>
    <property type="evidence" value="ECO:0007669"/>
    <property type="project" value="UniProtKB-KW"/>
</dbReference>
<dbReference type="InterPro" id="IPR049552">
    <property type="entry name" value="PKS_DH_N"/>
</dbReference>
<keyword evidence="8" id="KW-0012">Acyltransferase</keyword>
<sequence length="3053" mass="335559">MKELNSGAAAEAAPSMPMTGDANALGNSTTPASTNANVNIGPGDGDPRDINRHHDAAHDTHANVNNPRQEDIPAQLTHGASAAVPATAPVPVPVAICGIGLRLPSGSDNTSAALTTPEALYTFLASKQDARSVVPDSRFNTAGYHTPHLNKPGTVNTEHGYYLPSSLLTSFDTSMFNYTSSEASHLDPAHRLTLQVVHEALTSAGELPSKLSASQRYKIGVYAGVFSDDWQDMHRRDTQFYHPYHLLGSKDFALSNRVSYEFDLRGPSMTLKTACSSAGVALHEAVRAIQRGDIDGAVVTGVNLIMAPGMSVAMTLQGTLSAEGSCKTFDVRADGYARGEAVTAVYIKRADLAVRDGNPVRAVIRGCASNADGRTKGLSVPSVDAHEECIRMAYRNAGLEHELDGGFGQRQVVVEAHGTGTKVGDPIEARAIARCFGGYGRRVYMGAVKPNMGHSEGAATLTSIIKAVVALENRVVIPNIKFETPNPEIPWEEANLVVPTEPIPWPENCAERYSVNSYGIGGSNAHFVIDSAASFGLAPPRSIPRSFIFETPPPLPTARRKHALLLFSAAHAKSLKSMVQHHRDYLAQHPEQDLEHVAYTLAERRERLKYRGFSVVVAPGEQADAVDVVPVTCHGLDKVAFVFTGQGAQWANMGRQLMVDYPTFLDNIRDMDNILQALDIDVAPPWSIEDVLCSSRPDDRALLSQAEYSQPICTALQIALVDLLASFGIVPSAVVGHSSGEIAAAYAAGSLTKRDAIIAAFYRGWVCKHYSTCDIDRPKGGMAAVGLGKLTVQPFLAESSTGGKVTIACENSGQSVTLSGDLGELEAVIARIGERHEGVLVRKLKVEMAYHSDHMRLVGDQYHDLISTHLQPAQAPTVPFYSSVHGGRILTDAADFGARYWQQNLESPVLFHSAVQSLLKFSRAPMMHLEVGPHSTLRGPLRQIYQEVSAHQQQYVGTLSRDRNDTESFLSAIGQLFTLGYPIQWPISPSSQVVPDLPTYPWHHDPAVSHWHTTRPIQNWRFRQHLPHDLLGVRAIDGSDLSPTWRNSELLVADVPWLRDHMVGNDIIFPGTGYVAMAGEAVFQLLCEKVQQPDQLATLKRDYTVKEVTLHQALVLNDETPAEIITTLKPQRITASLDSTEWYEFNIVSYKPSSNDVSNTKIGSAAQGVWNKHCTGLVRSGSNFKRRPYQTRKPPPTSLPRRVSSQRWYTTMSRIGLNYGPRFTGLRDISSDVINHATGKSSSGADTSNTSMIAKIVDNTGEQSESAYALHPSTLDLILQSWTVASVQGQYRKFTQLALPTFIQEWYIGDPGSSSAHDDVARTIQIKTNSTGRPGLGVVGESFGVIHDELVYFLTGFKATPIESMSSPDSPDSATSKDMDLPEQATQMSLQLHWKPDINFLPNTATLTRPKYDITPHLSLSEELFVLCALESLPLVDAIPLEKITQPHFLTYRNWLSRQVERIMSLSESEAYPLVPAARSLVHLDSSTRQERISSVLEACISSGVGKIATAIHRTFVNLPAVFTGEADFLDLLIHDNTLAGIYDWMNAIWDYTDFFTLLGHAQPQMRILEIGAGTGGLTSRILPLLCSNSGGVKERLYQSYTFTDVSSGFFPAAQNRFADYEGVEYKVLDISSDPLTQGFEEGSYDLIIASNVLHATPDLRVTLEHVCKLVHPTRGRMFLQELSPVTQGMVYIMGLFSGWWLGGADGRVDKPYVEVEEWDRRLKNAGWAGVESVAFDNARGHHINANMVVRPHGFETIAVPLKVSLLLRRGQEMKIVDKVESRLRKRGHEVERYIWGDEVMPPADQDLISFVDLGYDSAQGPLLHNASEKDWRLFLETVQSLQMASTVWLTPPVQIDAKDPHAGLVLGVVRTIRSEQDPPLATLELEEWDSDNAASAIVDVLARVQTTKDEEGDLAPDLEFALHDGLVHVGRFHWSSVPEALKETANSMGPPDTKALEIGKQGLLQSLYWSGQSLPPLPEDHVQIEIKAVGMNFRDILIAVGVLSRNAFSADDVYPLGLEGAGLVTKVGAKVSHLRVGDRVMTLGTNPNLATQIQRPAEFAIRIDEGLSFADAATLPGVYCTLLMGLVDRAKLRSGQSILIHAAAGGIGIAAIHLARWIGAEVYCTAGTEEKVAFLADEMGIPRDHIFHSRDTSFRDDLLEATDGVGVDVALNSTSGELLHATWDCLASHGVMLEIGKRDMIGRGFLAMDKFEDNRTFIGVDLWRYALNDVPEVGRLLRWVNQLYLEGHVQPIRPVTLFPATQIQDAFRFMQQGQHMGKIVITFPDDTDVTENDGKNSDTVLRWTRAMPKPSFQSDKAYLLVGGMGGLGQAIATWMVDHGARHLTFLSRSAGKSDDDRLFISELKQSGCAVQTWSGDVSDPDVVKRTIESCPRPIAGVMQMAMILRDMGTIDMDLETYQAVIKPRVEGTWNLHNLLPDNGKHLDFFLLFSSVCGIVGNYGQANYAASNTFMDAFVQYRRARNLPASVIDIGAVDEVGYISRTPTAKENMLASAGKLITEQAFLDSLQLSIARSSLHSWSAIEKSRDKERYAGYTNPSQVTQALECRLPIMHPENAIIWKRDPRWAIYRNIEKTNDANSSDGSGQNGNGGIKTFLMSVRSEPNQLETTTAADFLAGEIRNRVSTFLMRREDEDGEAPLDVGLTLSEAGVDSLVAIELRNWWKQNLGIEVSVLELMNGGSMRRLAAKMSRFDLFTRLDVAYRIFSPSNINLETTILVPNTLISYDGQSKPAPVSVPVMVHWHGGAFIVGHRMYEPWFAKWFLELALSRNAIVISPDYRLLPEAKGDDILDDVAHFWRWLRHDFSAVLAAELPRVKNLVPDLSRVICVGCSAGGVLAAHSGISLPAFLDQNRDEKGKEVKIQLVISVSAPLDISDPSLRIPRPRMFMGVRPPPPREAEMTVRNYIKAIQPGVIRTGCEPSAEMWRLVLCVAQQGHMPRFFDGGKGWDMKAALEGVTVRREEGKDSTPPMWVVHSEGDTMIPLTCSTKFVSTVKTVLPDLPIRIDVPAGDHLFDVNMGISEPWVKDGIQAFVDKHWM</sequence>
<gene>
    <name evidence="14" type="ORF">QBC37DRAFT_443609</name>
</gene>
<accession>A0AAN6XYJ8</accession>
<dbReference type="Pfam" id="PF13602">
    <property type="entry name" value="ADH_zinc_N_2"/>
    <property type="match status" value="1"/>
</dbReference>
<dbReference type="Gene3D" id="3.40.366.10">
    <property type="entry name" value="Malonyl-Coenzyme A Acyl Carrier Protein, domain 2"/>
    <property type="match status" value="1"/>
</dbReference>
<dbReference type="Gene3D" id="3.40.47.10">
    <property type="match status" value="1"/>
</dbReference>
<dbReference type="InterPro" id="IPR016035">
    <property type="entry name" value="Acyl_Trfase/lysoPLipase"/>
</dbReference>
<dbReference type="InterPro" id="IPR020843">
    <property type="entry name" value="ER"/>
</dbReference>
<feature type="active site" description="Proton acceptor; for dehydratase activity" evidence="9">
    <location>
        <position position="1061"/>
    </location>
</feature>
<evidence type="ECO:0000256" key="3">
    <source>
        <dbReference type="ARBA" id="ARBA00022603"/>
    </source>
</evidence>
<dbReference type="PROSITE" id="PS00606">
    <property type="entry name" value="KS3_1"/>
    <property type="match status" value="1"/>
</dbReference>
<dbReference type="InterPro" id="IPR036291">
    <property type="entry name" value="NAD(P)-bd_dom_sf"/>
</dbReference>
<dbReference type="Pfam" id="PF14765">
    <property type="entry name" value="PS-DH"/>
    <property type="match status" value="1"/>
</dbReference>
<dbReference type="InterPro" id="IPR032821">
    <property type="entry name" value="PKS_assoc"/>
</dbReference>
<dbReference type="SUPFAM" id="SSF53335">
    <property type="entry name" value="S-adenosyl-L-methionine-dependent methyltransferases"/>
    <property type="match status" value="1"/>
</dbReference>
<evidence type="ECO:0000256" key="1">
    <source>
        <dbReference type="ARBA" id="ARBA00022450"/>
    </source>
</evidence>
<protein>
    <submittedName>
        <fullName evidence="14">Acyl transferase domain-containing protein</fullName>
    </submittedName>
</protein>
<evidence type="ECO:0000256" key="9">
    <source>
        <dbReference type="PROSITE-ProRule" id="PRU01363"/>
    </source>
</evidence>
<evidence type="ECO:0000256" key="5">
    <source>
        <dbReference type="ARBA" id="ARBA00022857"/>
    </source>
</evidence>
<keyword evidence="4 14" id="KW-0808">Transferase</keyword>
<proteinExistence type="predicted"/>
<evidence type="ECO:0000256" key="2">
    <source>
        <dbReference type="ARBA" id="ARBA00022553"/>
    </source>
</evidence>
<dbReference type="InterPro" id="IPR029063">
    <property type="entry name" value="SAM-dependent_MTases_sf"/>
</dbReference>
<comment type="caution">
    <text evidence="14">The sequence shown here is derived from an EMBL/GenBank/DDBJ whole genome shotgun (WGS) entry which is preliminary data.</text>
</comment>
<dbReference type="GO" id="GO:0004315">
    <property type="term" value="F:3-oxoacyl-[acyl-carrier-protein] synthase activity"/>
    <property type="evidence" value="ECO:0007669"/>
    <property type="project" value="InterPro"/>
</dbReference>
<dbReference type="PANTHER" id="PTHR43775:SF49">
    <property type="entry name" value="SYNTHASE, PUTATIVE (JCVI)-RELATED"/>
    <property type="match status" value="1"/>
</dbReference>
<dbReference type="PANTHER" id="PTHR43775">
    <property type="entry name" value="FATTY ACID SYNTHASE"/>
    <property type="match status" value="1"/>
</dbReference>
<dbReference type="SMART" id="SM00822">
    <property type="entry name" value="PKS_KR"/>
    <property type="match status" value="1"/>
</dbReference>
<keyword evidence="15" id="KW-1185">Reference proteome</keyword>
<dbReference type="Pfam" id="PF08240">
    <property type="entry name" value="ADH_N"/>
    <property type="match status" value="1"/>
</dbReference>
<dbReference type="Gene3D" id="1.10.1200.10">
    <property type="entry name" value="ACP-like"/>
    <property type="match status" value="1"/>
</dbReference>
<feature type="region of interest" description="Disordered" evidence="10">
    <location>
        <begin position="1"/>
        <end position="53"/>
    </location>
</feature>
<dbReference type="Proteomes" id="UP001301769">
    <property type="component" value="Unassembled WGS sequence"/>
</dbReference>
<evidence type="ECO:0000259" key="11">
    <source>
        <dbReference type="PROSITE" id="PS50075"/>
    </source>
</evidence>
<dbReference type="InterPro" id="IPR013968">
    <property type="entry name" value="PKS_KR"/>
</dbReference>
<dbReference type="GO" id="GO:0008168">
    <property type="term" value="F:methyltransferase activity"/>
    <property type="evidence" value="ECO:0007669"/>
    <property type="project" value="UniProtKB-KW"/>
</dbReference>
<evidence type="ECO:0000313" key="15">
    <source>
        <dbReference type="Proteomes" id="UP001301769"/>
    </source>
</evidence>
<dbReference type="Gene3D" id="3.40.50.1820">
    <property type="entry name" value="alpha/beta hydrolase"/>
    <property type="match status" value="1"/>
</dbReference>
<dbReference type="SUPFAM" id="SSF47336">
    <property type="entry name" value="ACP-like"/>
    <property type="match status" value="1"/>
</dbReference>
<dbReference type="Gene3D" id="3.90.180.10">
    <property type="entry name" value="Medium-chain alcohol dehydrogenases, catalytic domain"/>
    <property type="match status" value="1"/>
</dbReference>
<dbReference type="Pfam" id="PF08659">
    <property type="entry name" value="KR"/>
    <property type="match status" value="1"/>
</dbReference>
<dbReference type="Gene3D" id="3.40.50.150">
    <property type="entry name" value="Vaccinia Virus protein VP39"/>
    <property type="match status" value="1"/>
</dbReference>
<dbReference type="Gene3D" id="3.30.70.3290">
    <property type="match status" value="1"/>
</dbReference>
<dbReference type="InterPro" id="IPR013154">
    <property type="entry name" value="ADH-like_N"/>
</dbReference>
<evidence type="ECO:0000259" key="12">
    <source>
        <dbReference type="PROSITE" id="PS52004"/>
    </source>
</evidence>
<dbReference type="GO" id="GO:0006633">
    <property type="term" value="P:fatty acid biosynthetic process"/>
    <property type="evidence" value="ECO:0007669"/>
    <property type="project" value="InterPro"/>
</dbReference>
<keyword evidence="7" id="KW-0511">Multifunctional enzyme</keyword>
<dbReference type="InterPro" id="IPR016036">
    <property type="entry name" value="Malonyl_transacylase_ACP-bd"/>
</dbReference>
<dbReference type="Pfam" id="PF00550">
    <property type="entry name" value="PP-binding"/>
    <property type="match status" value="1"/>
</dbReference>
<dbReference type="Pfam" id="PF16197">
    <property type="entry name" value="KAsynt_C_assoc"/>
    <property type="match status" value="1"/>
</dbReference>
<dbReference type="InterPro" id="IPR016039">
    <property type="entry name" value="Thiolase-like"/>
</dbReference>
<dbReference type="SUPFAM" id="SSF55048">
    <property type="entry name" value="Probable ACP-binding domain of malonyl-CoA ACP transacylase"/>
    <property type="match status" value="1"/>
</dbReference>
<dbReference type="Gene3D" id="3.10.129.110">
    <property type="entry name" value="Polyketide synthase dehydratase"/>
    <property type="match status" value="1"/>
</dbReference>
<dbReference type="PROSITE" id="PS50075">
    <property type="entry name" value="CARRIER"/>
    <property type="match status" value="1"/>
</dbReference>
<evidence type="ECO:0000256" key="6">
    <source>
        <dbReference type="ARBA" id="ARBA00023002"/>
    </source>
</evidence>
<dbReference type="InterPro" id="IPR014030">
    <property type="entry name" value="Ketoacyl_synth_N"/>
</dbReference>
<dbReference type="GO" id="GO:0004312">
    <property type="term" value="F:fatty acid synthase activity"/>
    <property type="evidence" value="ECO:0007669"/>
    <property type="project" value="TreeGrafter"/>
</dbReference>
<dbReference type="PROSITE" id="PS52004">
    <property type="entry name" value="KS3_2"/>
    <property type="match status" value="1"/>
</dbReference>
<feature type="region of interest" description="C-terminal hotdog fold" evidence="9">
    <location>
        <begin position="1199"/>
        <end position="1368"/>
    </location>
</feature>
<keyword evidence="6" id="KW-0560">Oxidoreductase</keyword>
<dbReference type="InterPro" id="IPR013094">
    <property type="entry name" value="AB_hydrolase_3"/>
</dbReference>
<dbReference type="InterPro" id="IPR014031">
    <property type="entry name" value="Ketoacyl_synth_C"/>
</dbReference>
<keyword evidence="2" id="KW-0597">Phosphoprotein</keyword>
<keyword evidence="5" id="KW-0521">NADP</keyword>
<dbReference type="InterPro" id="IPR009081">
    <property type="entry name" value="PP-bd_ACP"/>
</dbReference>
<dbReference type="InterPro" id="IPR011032">
    <property type="entry name" value="GroES-like_sf"/>
</dbReference>
<dbReference type="SUPFAM" id="SSF53901">
    <property type="entry name" value="Thiolase-like"/>
    <property type="match status" value="1"/>
</dbReference>
<reference evidence="14" key="1">
    <citation type="journal article" date="2023" name="Mol. Phylogenet. Evol.">
        <title>Genome-scale phylogeny and comparative genomics of the fungal order Sordariales.</title>
        <authorList>
            <person name="Hensen N."/>
            <person name="Bonometti L."/>
            <person name="Westerberg I."/>
            <person name="Brannstrom I.O."/>
            <person name="Guillou S."/>
            <person name="Cros-Aarteil S."/>
            <person name="Calhoun S."/>
            <person name="Haridas S."/>
            <person name="Kuo A."/>
            <person name="Mondo S."/>
            <person name="Pangilinan J."/>
            <person name="Riley R."/>
            <person name="LaButti K."/>
            <person name="Andreopoulos B."/>
            <person name="Lipzen A."/>
            <person name="Chen C."/>
            <person name="Yan M."/>
            <person name="Daum C."/>
            <person name="Ng V."/>
            <person name="Clum A."/>
            <person name="Steindorff A."/>
            <person name="Ohm R.A."/>
            <person name="Martin F."/>
            <person name="Silar P."/>
            <person name="Natvig D.O."/>
            <person name="Lalanne C."/>
            <person name="Gautier V."/>
            <person name="Ament-Velasquez S.L."/>
            <person name="Kruys A."/>
            <person name="Hutchinson M.I."/>
            <person name="Powell A.J."/>
            <person name="Barry K."/>
            <person name="Miller A.N."/>
            <person name="Grigoriev I.V."/>
            <person name="Debuchy R."/>
            <person name="Gladieux P."/>
            <person name="Hiltunen Thoren M."/>
            <person name="Johannesson H."/>
        </authorList>
    </citation>
    <scope>NUCLEOTIDE SEQUENCE</scope>
    <source>
        <strain evidence="14">PSN293</strain>
    </source>
</reference>
<feature type="region of interest" description="Disordered" evidence="10">
    <location>
        <begin position="1185"/>
        <end position="1204"/>
    </location>
</feature>
<dbReference type="CDD" id="cd05195">
    <property type="entry name" value="enoyl_red"/>
    <property type="match status" value="1"/>
</dbReference>
<dbReference type="Pfam" id="PF08242">
    <property type="entry name" value="Methyltransf_12"/>
    <property type="match status" value="1"/>
</dbReference>
<dbReference type="InterPro" id="IPR020806">
    <property type="entry name" value="PKS_PP-bd"/>
</dbReference>
<dbReference type="InterPro" id="IPR020841">
    <property type="entry name" value="PKS_Beta-ketoAc_synthase_dom"/>
</dbReference>
<dbReference type="SMART" id="SM00827">
    <property type="entry name" value="PKS_AT"/>
    <property type="match status" value="1"/>
</dbReference>
<evidence type="ECO:0000256" key="10">
    <source>
        <dbReference type="SAM" id="MobiDB-lite"/>
    </source>
</evidence>
<dbReference type="SUPFAM" id="SSF50129">
    <property type="entry name" value="GroES-like"/>
    <property type="match status" value="1"/>
</dbReference>
<dbReference type="SUPFAM" id="SSF52151">
    <property type="entry name" value="FabD/lysophospholipase-like"/>
    <property type="match status" value="1"/>
</dbReference>
<dbReference type="InterPro" id="IPR036736">
    <property type="entry name" value="ACP-like_sf"/>
</dbReference>
<feature type="compositionally biased region" description="Polar residues" evidence="10">
    <location>
        <begin position="25"/>
        <end position="38"/>
    </location>
</feature>
<evidence type="ECO:0000256" key="7">
    <source>
        <dbReference type="ARBA" id="ARBA00023268"/>
    </source>
</evidence>
<organism evidence="14 15">
    <name type="scientific">Rhypophila decipiens</name>
    <dbReference type="NCBI Taxonomy" id="261697"/>
    <lineage>
        <taxon>Eukaryota</taxon>
        <taxon>Fungi</taxon>
        <taxon>Dikarya</taxon>
        <taxon>Ascomycota</taxon>
        <taxon>Pezizomycotina</taxon>
        <taxon>Sordariomycetes</taxon>
        <taxon>Sordariomycetidae</taxon>
        <taxon>Sordariales</taxon>
        <taxon>Naviculisporaceae</taxon>
        <taxon>Rhypophila</taxon>
    </lineage>
</organism>
<dbReference type="InterPro" id="IPR001227">
    <property type="entry name" value="Ac_transferase_dom_sf"/>
</dbReference>
<feature type="domain" description="Ketosynthase family 3 (KS3)" evidence="12">
    <location>
        <begin position="91"/>
        <end position="531"/>
    </location>
</feature>
<keyword evidence="1" id="KW-0596">Phosphopantetheine</keyword>
<dbReference type="Gene3D" id="3.40.50.720">
    <property type="entry name" value="NAD(P)-binding Rossmann-like Domain"/>
    <property type="match status" value="2"/>
</dbReference>
<dbReference type="Pfam" id="PF07859">
    <property type="entry name" value="Abhydrolase_3"/>
    <property type="match status" value="1"/>
</dbReference>
<dbReference type="InterPro" id="IPR049551">
    <property type="entry name" value="PKS_DH_C"/>
</dbReference>
<dbReference type="GO" id="GO:0032259">
    <property type="term" value="P:methylation"/>
    <property type="evidence" value="ECO:0007669"/>
    <property type="project" value="UniProtKB-KW"/>
</dbReference>
<dbReference type="SUPFAM" id="SSF53474">
    <property type="entry name" value="alpha/beta-Hydrolases"/>
    <property type="match status" value="1"/>
</dbReference>
<dbReference type="SMART" id="SM00829">
    <property type="entry name" value="PKS_ER"/>
    <property type="match status" value="1"/>
</dbReference>
<dbReference type="InterPro" id="IPR014043">
    <property type="entry name" value="Acyl_transferase_dom"/>
</dbReference>
<feature type="domain" description="Carrier" evidence="11">
    <location>
        <begin position="2635"/>
        <end position="2710"/>
    </location>
</feature>
<evidence type="ECO:0000259" key="13">
    <source>
        <dbReference type="PROSITE" id="PS52019"/>
    </source>
</evidence>
<dbReference type="GO" id="GO:0031177">
    <property type="term" value="F:phosphopantetheine binding"/>
    <property type="evidence" value="ECO:0007669"/>
    <property type="project" value="InterPro"/>
</dbReference>
<dbReference type="EMBL" id="MU858220">
    <property type="protein sequence ID" value="KAK4208993.1"/>
    <property type="molecule type" value="Genomic_DNA"/>
</dbReference>
<keyword evidence="3" id="KW-0489">Methyltransferase</keyword>
<dbReference type="Pfam" id="PF21089">
    <property type="entry name" value="PKS_DH_N"/>
    <property type="match status" value="1"/>
</dbReference>
<dbReference type="Pfam" id="PF02801">
    <property type="entry name" value="Ketoacyl-synt_C"/>
    <property type="match status" value="1"/>
</dbReference>
<dbReference type="SUPFAM" id="SSF51735">
    <property type="entry name" value="NAD(P)-binding Rossmann-fold domains"/>
    <property type="match status" value="2"/>
</dbReference>
<dbReference type="InterPro" id="IPR057326">
    <property type="entry name" value="KR_dom"/>
</dbReference>
<dbReference type="Pfam" id="PF00698">
    <property type="entry name" value="Acyl_transf_1"/>
    <property type="match status" value="1"/>
</dbReference>
<dbReference type="SMART" id="SM00826">
    <property type="entry name" value="PKS_DH"/>
    <property type="match status" value="1"/>
</dbReference>
<evidence type="ECO:0000313" key="14">
    <source>
        <dbReference type="EMBL" id="KAK4208993.1"/>
    </source>
</evidence>
<dbReference type="SMART" id="SM00823">
    <property type="entry name" value="PKS_PP"/>
    <property type="match status" value="1"/>
</dbReference>
<dbReference type="GO" id="GO:0016787">
    <property type="term" value="F:hydrolase activity"/>
    <property type="evidence" value="ECO:0007669"/>
    <property type="project" value="InterPro"/>
</dbReference>
<feature type="region of interest" description="N-terminal hotdog fold" evidence="9">
    <location>
        <begin position="1028"/>
        <end position="1185"/>
    </location>
</feature>
<dbReference type="Pfam" id="PF00109">
    <property type="entry name" value="ketoacyl-synt"/>
    <property type="match status" value="1"/>
</dbReference>
<dbReference type="PROSITE" id="PS52019">
    <property type="entry name" value="PKS_MFAS_DH"/>
    <property type="match status" value="1"/>
</dbReference>
<feature type="active site" description="Proton donor; for dehydratase activity" evidence="9">
    <location>
        <position position="1276"/>
    </location>
</feature>
<evidence type="ECO:0000256" key="8">
    <source>
        <dbReference type="ARBA" id="ARBA00023315"/>
    </source>
</evidence>
<dbReference type="SMART" id="SM00825">
    <property type="entry name" value="PKS_KS"/>
    <property type="match status" value="1"/>
</dbReference>
<name>A0AAN6XYJ8_9PEZI</name>
<dbReference type="InterPro" id="IPR029058">
    <property type="entry name" value="AB_hydrolase_fold"/>
</dbReference>
<dbReference type="InterPro" id="IPR042104">
    <property type="entry name" value="PKS_dehydratase_sf"/>
</dbReference>
<reference evidence="14" key="2">
    <citation type="submission" date="2023-05" db="EMBL/GenBank/DDBJ databases">
        <authorList>
            <consortium name="Lawrence Berkeley National Laboratory"/>
            <person name="Steindorff A."/>
            <person name="Hensen N."/>
            <person name="Bonometti L."/>
            <person name="Westerberg I."/>
            <person name="Brannstrom I.O."/>
            <person name="Guillou S."/>
            <person name="Cros-Aarteil S."/>
            <person name="Calhoun S."/>
            <person name="Haridas S."/>
            <person name="Kuo A."/>
            <person name="Mondo S."/>
            <person name="Pangilinan J."/>
            <person name="Riley R."/>
            <person name="Labutti K."/>
            <person name="Andreopoulos B."/>
            <person name="Lipzen A."/>
            <person name="Chen C."/>
            <person name="Yanf M."/>
            <person name="Daum C."/>
            <person name="Ng V."/>
            <person name="Clum A."/>
            <person name="Ohm R."/>
            <person name="Martin F."/>
            <person name="Silar P."/>
            <person name="Natvig D."/>
            <person name="Lalanne C."/>
            <person name="Gautier V."/>
            <person name="Ament-Velasquez S.L."/>
            <person name="Kruys A."/>
            <person name="Hutchinson M.I."/>
            <person name="Powell A.J."/>
            <person name="Barry K."/>
            <person name="Miller A.N."/>
            <person name="Grigoriev I.V."/>
            <person name="Debuchy R."/>
            <person name="Gladieux P."/>
            <person name="Thoren M.H."/>
            <person name="Johannesson H."/>
        </authorList>
    </citation>
    <scope>NUCLEOTIDE SEQUENCE</scope>
    <source>
        <strain evidence="14">PSN293</strain>
    </source>
</reference>
<dbReference type="InterPro" id="IPR018201">
    <property type="entry name" value="Ketoacyl_synth_AS"/>
</dbReference>
<dbReference type="InterPro" id="IPR050091">
    <property type="entry name" value="PKS_NRPS_Biosynth_Enz"/>
</dbReference>
<dbReference type="InterPro" id="IPR020807">
    <property type="entry name" value="PKS_DH"/>
</dbReference>
<feature type="domain" description="PKS/mFAS DH" evidence="13">
    <location>
        <begin position="1028"/>
        <end position="1368"/>
    </location>
</feature>
<evidence type="ECO:0000256" key="4">
    <source>
        <dbReference type="ARBA" id="ARBA00022679"/>
    </source>
</evidence>